<accession>A0A074ZKQ6</accession>
<dbReference type="GeneID" id="20328191"/>
<reference evidence="1 2" key="1">
    <citation type="submission" date="2013-11" db="EMBL/GenBank/DDBJ databases">
        <title>Opisthorchis viverrini - life in the bile duct.</title>
        <authorList>
            <person name="Young N.D."/>
            <person name="Nagarajan N."/>
            <person name="Lin S.J."/>
            <person name="Korhonen P.K."/>
            <person name="Jex A.R."/>
            <person name="Hall R.S."/>
            <person name="Safavi-Hemami H."/>
            <person name="Kaewkong W."/>
            <person name="Bertrand D."/>
            <person name="Gao S."/>
            <person name="Seet Q."/>
            <person name="Wongkham S."/>
            <person name="Teh B.T."/>
            <person name="Wongkham C."/>
            <person name="Intapan P.M."/>
            <person name="Maleewong W."/>
            <person name="Yang X."/>
            <person name="Hu M."/>
            <person name="Wang Z."/>
            <person name="Hofmann A."/>
            <person name="Sternberg P.W."/>
            <person name="Tan P."/>
            <person name="Wang J."/>
            <person name="Gasser R.B."/>
        </authorList>
    </citation>
    <scope>NUCLEOTIDE SEQUENCE [LARGE SCALE GENOMIC DNA]</scope>
</reference>
<proteinExistence type="predicted"/>
<organism evidence="1 2">
    <name type="scientific">Opisthorchis viverrini</name>
    <name type="common">Southeast Asian liver fluke</name>
    <dbReference type="NCBI Taxonomy" id="6198"/>
    <lineage>
        <taxon>Eukaryota</taxon>
        <taxon>Metazoa</taxon>
        <taxon>Spiralia</taxon>
        <taxon>Lophotrochozoa</taxon>
        <taxon>Platyhelminthes</taxon>
        <taxon>Trematoda</taxon>
        <taxon>Digenea</taxon>
        <taxon>Opisthorchiida</taxon>
        <taxon>Opisthorchiata</taxon>
        <taxon>Opisthorchiidae</taxon>
        <taxon>Opisthorchis</taxon>
    </lineage>
</organism>
<dbReference type="KEGG" id="ovi:T265_14025"/>
<dbReference type="EMBL" id="KL596750">
    <property type="protein sequence ID" value="KER26362.1"/>
    <property type="molecule type" value="Genomic_DNA"/>
</dbReference>
<protein>
    <submittedName>
        <fullName evidence="1">Uncharacterized protein</fullName>
    </submittedName>
</protein>
<keyword evidence="2" id="KW-1185">Reference proteome</keyword>
<evidence type="ECO:0000313" key="2">
    <source>
        <dbReference type="Proteomes" id="UP000054324"/>
    </source>
</evidence>
<sequence length="166" mass="19098">MPNLRLDQLNDCYELVALALREPSLTQPAMDDHGIDRCFNKAFLRYESILKQEFDEIPSAQTLVNLEQLHADALTDSLEELERLHPGCDQTLGKIKQHRTELIGQAQKAYETRRRKFAKAGLREEHKGMSEQRKLAVIRAQPLRQTGNIPNPRLEILEEARKVSTK</sequence>
<gene>
    <name evidence="1" type="ORF">T265_14025</name>
</gene>
<dbReference type="AlphaFoldDB" id="A0A074ZKQ6"/>
<dbReference type="CTD" id="20328191"/>
<dbReference type="RefSeq" id="XP_009169928.1">
    <property type="nucleotide sequence ID" value="XM_009171664.1"/>
</dbReference>
<name>A0A074ZKQ6_OPIVI</name>
<evidence type="ECO:0000313" key="1">
    <source>
        <dbReference type="EMBL" id="KER26362.1"/>
    </source>
</evidence>
<dbReference type="Proteomes" id="UP000054324">
    <property type="component" value="Unassembled WGS sequence"/>
</dbReference>
<dbReference type="OrthoDB" id="71302at2759"/>
<feature type="non-terminal residue" evidence="1">
    <location>
        <position position="166"/>
    </location>
</feature>